<dbReference type="SUPFAM" id="SSF54909">
    <property type="entry name" value="Dimeric alpha+beta barrel"/>
    <property type="match status" value="1"/>
</dbReference>
<dbReference type="AlphaFoldDB" id="A0A9E7TJ21"/>
<dbReference type="Proteomes" id="UP001060368">
    <property type="component" value="Chromosome"/>
</dbReference>
<dbReference type="InterPro" id="IPR036388">
    <property type="entry name" value="WH-like_DNA-bd_sf"/>
</dbReference>
<dbReference type="Pfam" id="PF13412">
    <property type="entry name" value="HTH_24"/>
    <property type="match status" value="1"/>
</dbReference>
<dbReference type="PROSITE" id="PS50956">
    <property type="entry name" value="HTH_ASNC_2"/>
    <property type="match status" value="1"/>
</dbReference>
<dbReference type="Gene3D" id="1.10.10.10">
    <property type="entry name" value="Winged helix-like DNA-binding domain superfamily/Winged helix DNA-binding domain"/>
    <property type="match status" value="1"/>
</dbReference>
<name>A0A9E7TJ21_9EURY</name>
<dbReference type="PRINTS" id="PR00033">
    <property type="entry name" value="HTHASNC"/>
</dbReference>
<evidence type="ECO:0000256" key="2">
    <source>
        <dbReference type="ARBA" id="ARBA00023125"/>
    </source>
</evidence>
<dbReference type="InterPro" id="IPR011008">
    <property type="entry name" value="Dimeric_a/b-barrel"/>
</dbReference>
<accession>A0A9E7TJ21</accession>
<organism evidence="5 6">
    <name type="scientific">Methanoplanus endosymbiosus</name>
    <dbReference type="NCBI Taxonomy" id="33865"/>
    <lineage>
        <taxon>Archaea</taxon>
        <taxon>Methanobacteriati</taxon>
        <taxon>Methanobacteriota</taxon>
        <taxon>Stenosarchaea group</taxon>
        <taxon>Methanomicrobia</taxon>
        <taxon>Methanomicrobiales</taxon>
        <taxon>Methanomicrobiaceae</taxon>
        <taxon>Methanoplanus</taxon>
    </lineage>
</organism>
<keyword evidence="1" id="KW-0805">Transcription regulation</keyword>
<keyword evidence="6" id="KW-1185">Reference proteome</keyword>
<dbReference type="InterPro" id="IPR019887">
    <property type="entry name" value="Tscrpt_reg_AsnC/Lrp_C"/>
</dbReference>
<dbReference type="KEGG" id="mend:L6E24_07910"/>
<dbReference type="GO" id="GO:0043565">
    <property type="term" value="F:sequence-specific DNA binding"/>
    <property type="evidence" value="ECO:0007669"/>
    <property type="project" value="InterPro"/>
</dbReference>
<proteinExistence type="predicted"/>
<sequence length="163" mass="18692">MDENDRMILSILEENCKISEQVLADMTNLSREEVISRIKKLEEDGIIKNYVACIDWEKAGNGIVAAIIELKVSPEKDYGYDKIAEKISKFRQVKSLRLVSGAYDLEILVTGRDIHEIARFVSGQIAPLENIKETGTILIMKTYKENGQLYFEKKQVERLPYSF</sequence>
<dbReference type="PANTHER" id="PTHR43413:SF7">
    <property type="entry name" value="HTH-TYPE TRANSCRIPTIONAL REGULATOR PTR2"/>
    <property type="match status" value="1"/>
</dbReference>
<dbReference type="InterPro" id="IPR000485">
    <property type="entry name" value="AsnC-type_HTH_dom"/>
</dbReference>
<dbReference type="SMART" id="SM00344">
    <property type="entry name" value="HTH_ASNC"/>
    <property type="match status" value="1"/>
</dbReference>
<dbReference type="InterPro" id="IPR036390">
    <property type="entry name" value="WH_DNA-bd_sf"/>
</dbReference>
<dbReference type="EMBL" id="CP096115">
    <property type="protein sequence ID" value="UUX91305.1"/>
    <property type="molecule type" value="Genomic_DNA"/>
</dbReference>
<keyword evidence="3" id="KW-0804">Transcription</keyword>
<protein>
    <submittedName>
        <fullName evidence="5">Lrp/AsnC family transcriptional regulator</fullName>
    </submittedName>
</protein>
<dbReference type="RefSeq" id="WP_257741458.1">
    <property type="nucleotide sequence ID" value="NZ_CP096115.1"/>
</dbReference>
<gene>
    <name evidence="5" type="ORF">L6E24_07910</name>
</gene>
<evidence type="ECO:0000313" key="6">
    <source>
        <dbReference type="Proteomes" id="UP001060368"/>
    </source>
</evidence>
<dbReference type="InterPro" id="IPR019888">
    <property type="entry name" value="Tscrpt_reg_AsnC-like"/>
</dbReference>
<dbReference type="SUPFAM" id="SSF46785">
    <property type="entry name" value="Winged helix' DNA-binding domain"/>
    <property type="match status" value="1"/>
</dbReference>
<dbReference type="Gene3D" id="3.30.70.920">
    <property type="match status" value="1"/>
</dbReference>
<evidence type="ECO:0000259" key="4">
    <source>
        <dbReference type="PROSITE" id="PS50956"/>
    </source>
</evidence>
<keyword evidence="2" id="KW-0238">DNA-binding</keyword>
<dbReference type="GeneID" id="74307617"/>
<dbReference type="PANTHER" id="PTHR43413">
    <property type="entry name" value="TRANSCRIPTIONAL REGULATOR, ASNC FAMILY"/>
    <property type="match status" value="1"/>
</dbReference>
<dbReference type="Pfam" id="PF01037">
    <property type="entry name" value="AsnC_trans_reg"/>
    <property type="match status" value="1"/>
</dbReference>
<evidence type="ECO:0000313" key="5">
    <source>
        <dbReference type="EMBL" id="UUX91305.1"/>
    </source>
</evidence>
<feature type="domain" description="HTH asnC-type" evidence="4">
    <location>
        <begin position="1"/>
        <end position="62"/>
    </location>
</feature>
<evidence type="ECO:0000256" key="1">
    <source>
        <dbReference type="ARBA" id="ARBA00023015"/>
    </source>
</evidence>
<reference evidence="5" key="1">
    <citation type="submission" date="2022-04" db="EMBL/GenBank/DDBJ databases">
        <title>Complete genome of Methanoplanus endosymbiosus DSM 3599.</title>
        <authorList>
            <person name="Chen S.-C."/>
            <person name="You Y.-T."/>
            <person name="Zhou Y.-Z."/>
            <person name="Lai M.-C."/>
        </authorList>
    </citation>
    <scope>NUCLEOTIDE SEQUENCE</scope>
    <source>
        <strain evidence="5">DSM 3599</strain>
    </source>
</reference>
<dbReference type="InterPro" id="IPR050684">
    <property type="entry name" value="HTH-Siroheme_Decarb"/>
</dbReference>
<evidence type="ECO:0000256" key="3">
    <source>
        <dbReference type="ARBA" id="ARBA00023163"/>
    </source>
</evidence>